<dbReference type="RefSeq" id="XP_024347302.1">
    <property type="nucleotide sequence ID" value="XM_024498294.1"/>
</dbReference>
<sequence>MLVAYYFLKVPLVIFKREKEISRMLEFEGIWIAEQPSDEKLRAQWDKLVLSTPSFPHMYWDKFVKKKVLKKYGEQYDKQQIRRLLGMKTVSNNGGSSGITSGGRPEEASDSWFHPTWLQEMDLQYLLWKIALHRCDYPPIFFHSVVPIPRGLLHCFSAGKCKLLLLLMSPVGCGYFLQNASNHCTIGYTQWKTVENCPLSLIFTRQLKSFYLEIMPKVVFFCFGTTRIVKISPQESTSSCISSTNPTPKQNRPIVCLKARYYHTSSDSPFCFSHSSLKGRSHQAATNHHLKPCKLVLKIQHFVNKDLIEESKRLQYRK</sequence>
<reference evidence="1 2" key="1">
    <citation type="journal article" date="2013" name="Nat. Genet.">
        <title>The genome of the hydatid tapeworm Echinococcus granulosus.</title>
        <authorList>
            <person name="Zheng H."/>
            <person name="Zhang W."/>
            <person name="Zhang L."/>
            <person name="Zhang Z."/>
            <person name="Li J."/>
            <person name="Lu G."/>
            <person name="Zhu Y."/>
            <person name="Wang Y."/>
            <person name="Huang Y."/>
            <person name="Liu J."/>
            <person name="Kang H."/>
            <person name="Chen J."/>
            <person name="Wang L."/>
            <person name="Chen A."/>
            <person name="Yu S."/>
            <person name="Gao Z."/>
            <person name="Jin L."/>
            <person name="Gu W."/>
            <person name="Wang Z."/>
            <person name="Zhao L."/>
            <person name="Shi B."/>
            <person name="Wen H."/>
            <person name="Lin R."/>
            <person name="Jones M.K."/>
            <person name="Brejova B."/>
            <person name="Vinar T."/>
            <person name="Zhao G."/>
            <person name="McManus D.P."/>
            <person name="Chen Z."/>
            <person name="Zhou Y."/>
            <person name="Wang S."/>
        </authorList>
    </citation>
    <scope>NUCLEOTIDE SEQUENCE [LARGE SCALE GENOMIC DNA]</scope>
</reference>
<dbReference type="GO" id="GO:0033017">
    <property type="term" value="C:sarcoplasmic reticulum membrane"/>
    <property type="evidence" value="ECO:0007669"/>
    <property type="project" value="TreeGrafter"/>
</dbReference>
<evidence type="ECO:0000313" key="2">
    <source>
        <dbReference type="Proteomes" id="UP000019149"/>
    </source>
</evidence>
<dbReference type="GO" id="GO:0030018">
    <property type="term" value="C:Z disc"/>
    <property type="evidence" value="ECO:0007669"/>
    <property type="project" value="TreeGrafter"/>
</dbReference>
<dbReference type="Proteomes" id="UP000019149">
    <property type="component" value="Unassembled WGS sequence"/>
</dbReference>
<dbReference type="STRING" id="6210.W6U6W0"/>
<dbReference type="GO" id="GO:0034704">
    <property type="term" value="C:calcium channel complex"/>
    <property type="evidence" value="ECO:0007669"/>
    <property type="project" value="TreeGrafter"/>
</dbReference>
<dbReference type="PANTHER" id="PTHR46399:SF8">
    <property type="entry name" value="B30.2_SPRY DOMAIN-CONTAINING PROTEIN"/>
    <property type="match status" value="1"/>
</dbReference>
<comment type="caution">
    <text evidence="1">The sequence shown here is derived from an EMBL/GenBank/DDBJ whole genome shotgun (WGS) entry which is preliminary data.</text>
</comment>
<dbReference type="GO" id="GO:0014808">
    <property type="term" value="P:release of sequestered calcium ion into cytosol by sarcoplasmic reticulum"/>
    <property type="evidence" value="ECO:0007669"/>
    <property type="project" value="TreeGrafter"/>
</dbReference>
<keyword evidence="2" id="KW-1185">Reference proteome</keyword>
<dbReference type="OrthoDB" id="300855at2759"/>
<dbReference type="KEGG" id="egl:EGR_09045"/>
<dbReference type="EMBL" id="APAU02000129">
    <property type="protein sequence ID" value="EUB56106.1"/>
    <property type="molecule type" value="Genomic_DNA"/>
</dbReference>
<proteinExistence type="predicted"/>
<dbReference type="GO" id="GO:0042383">
    <property type="term" value="C:sarcolemma"/>
    <property type="evidence" value="ECO:0007669"/>
    <property type="project" value="TreeGrafter"/>
</dbReference>
<name>W6U6W0_ECHGR</name>
<dbReference type="GO" id="GO:0006941">
    <property type="term" value="P:striated muscle contraction"/>
    <property type="evidence" value="ECO:0007669"/>
    <property type="project" value="TreeGrafter"/>
</dbReference>
<evidence type="ECO:0000313" key="1">
    <source>
        <dbReference type="EMBL" id="EUB56106.1"/>
    </source>
</evidence>
<dbReference type="PANTHER" id="PTHR46399">
    <property type="entry name" value="B30.2/SPRY DOMAIN-CONTAINING PROTEIN"/>
    <property type="match status" value="1"/>
</dbReference>
<organism evidence="1 2">
    <name type="scientific">Echinococcus granulosus</name>
    <name type="common">Hydatid tapeworm</name>
    <dbReference type="NCBI Taxonomy" id="6210"/>
    <lineage>
        <taxon>Eukaryota</taxon>
        <taxon>Metazoa</taxon>
        <taxon>Spiralia</taxon>
        <taxon>Lophotrochozoa</taxon>
        <taxon>Platyhelminthes</taxon>
        <taxon>Cestoda</taxon>
        <taxon>Eucestoda</taxon>
        <taxon>Cyclophyllidea</taxon>
        <taxon>Taeniidae</taxon>
        <taxon>Echinococcus</taxon>
        <taxon>Echinococcus granulosus group</taxon>
    </lineage>
</organism>
<protein>
    <submittedName>
        <fullName evidence="1">Ryanodine receptor</fullName>
    </submittedName>
</protein>
<gene>
    <name evidence="1" type="ORF">EGR_09045</name>
</gene>
<dbReference type="AlphaFoldDB" id="W6U6W0"/>
<dbReference type="GO" id="GO:0005219">
    <property type="term" value="F:ryanodine-sensitive calcium-release channel activity"/>
    <property type="evidence" value="ECO:0007669"/>
    <property type="project" value="TreeGrafter"/>
</dbReference>
<dbReference type="GO" id="GO:0005790">
    <property type="term" value="C:smooth endoplasmic reticulum"/>
    <property type="evidence" value="ECO:0007669"/>
    <property type="project" value="TreeGrafter"/>
</dbReference>
<keyword evidence="1" id="KW-0675">Receptor</keyword>
<dbReference type="CTD" id="36344760"/>
<dbReference type="GeneID" id="36344760"/>
<dbReference type="InterPro" id="IPR015925">
    <property type="entry name" value="Ryanodine_IP3_receptor"/>
</dbReference>
<accession>W6U6W0</accession>